<sequence>MMKKTVLMCLVALVALVGCKRDPVDIYKQNESGVVMVLNKFYYKMRLPNGRYLYFSGLDEDGNLENLTDVEEKIRNNAQVSFGTAFFVDDRGTMLTNRHVASPPIDRELVKQGFAQLVRSVAAGLELRMQELEQEYRALELQRSDDSYYYDEEGNLVQEEADNTDIDYRQQQLQQAYLELEANLSNVEQLSDASQIDIKPVCRLGIAYDNSHVNSDADFLQRNPCTVVRMAGDEDVDLALLRLDNGTTPRGVHVFDIAGSRSGWLSRLLGRGNGDDDLKINSKVYMIGYNAGPVVGSTRRGIKAQFTSGNVTQQPDGQRVLYSIPTVEGSSGSPVVDENGNLVAVNFAKLAVGHAENFNFGIPLSKVKQFMRLK</sequence>
<feature type="coiled-coil region" evidence="1">
    <location>
        <begin position="115"/>
        <end position="142"/>
    </location>
</feature>
<comment type="caution">
    <text evidence="2">The sequence shown here is derived from an EMBL/GenBank/DDBJ whole genome shotgun (WGS) entry which is preliminary data.</text>
</comment>
<dbReference type="SUPFAM" id="SSF50494">
    <property type="entry name" value="Trypsin-like serine proteases"/>
    <property type="match status" value="1"/>
</dbReference>
<protein>
    <submittedName>
        <fullName evidence="2">Trypsin-like peptidase domain-containing protein</fullName>
    </submittedName>
</protein>
<dbReference type="PROSITE" id="PS51257">
    <property type="entry name" value="PROKAR_LIPOPROTEIN"/>
    <property type="match status" value="1"/>
</dbReference>
<dbReference type="Proteomes" id="UP000483362">
    <property type="component" value="Unassembled WGS sequence"/>
</dbReference>
<dbReference type="PANTHER" id="PTHR43019">
    <property type="entry name" value="SERINE ENDOPROTEASE DEGS"/>
    <property type="match status" value="1"/>
</dbReference>
<dbReference type="InterPro" id="IPR043504">
    <property type="entry name" value="Peptidase_S1_PA_chymotrypsin"/>
</dbReference>
<keyword evidence="3" id="KW-1185">Reference proteome</keyword>
<dbReference type="EMBL" id="VULT01000002">
    <property type="protein sequence ID" value="MSS16547.1"/>
    <property type="molecule type" value="Genomic_DNA"/>
</dbReference>
<dbReference type="PANTHER" id="PTHR43019:SF23">
    <property type="entry name" value="PROTEASE DO-LIKE 5, CHLOROPLASTIC"/>
    <property type="match status" value="1"/>
</dbReference>
<dbReference type="Pfam" id="PF13365">
    <property type="entry name" value="Trypsin_2"/>
    <property type="match status" value="1"/>
</dbReference>
<evidence type="ECO:0000313" key="3">
    <source>
        <dbReference type="Proteomes" id="UP000483362"/>
    </source>
</evidence>
<proteinExistence type="predicted"/>
<accession>A0A6L5XA78</accession>
<keyword evidence="1" id="KW-0175">Coiled coil</keyword>
<name>A0A6L5XA78_9BACT</name>
<evidence type="ECO:0000313" key="2">
    <source>
        <dbReference type="EMBL" id="MSS16547.1"/>
    </source>
</evidence>
<dbReference type="AlphaFoldDB" id="A0A6L5XA78"/>
<reference evidence="2 3" key="1">
    <citation type="submission" date="2019-08" db="EMBL/GenBank/DDBJ databases">
        <title>In-depth cultivation of the pig gut microbiome towards novel bacterial diversity and tailored functional studies.</title>
        <authorList>
            <person name="Wylensek D."/>
            <person name="Hitch T.C.A."/>
            <person name="Clavel T."/>
        </authorList>
    </citation>
    <scope>NUCLEOTIDE SEQUENCE [LARGE SCALE GENOMIC DNA]</scope>
    <source>
        <strain evidence="2 3">Oil-RF-744-WCA-WT-10</strain>
    </source>
</reference>
<gene>
    <name evidence="2" type="ORF">FYJ29_01985</name>
</gene>
<dbReference type="Gene3D" id="2.40.10.10">
    <property type="entry name" value="Trypsin-like serine proteases"/>
    <property type="match status" value="2"/>
</dbReference>
<evidence type="ECO:0000256" key="1">
    <source>
        <dbReference type="SAM" id="Coils"/>
    </source>
</evidence>
<dbReference type="InterPro" id="IPR009003">
    <property type="entry name" value="Peptidase_S1_PA"/>
</dbReference>
<dbReference type="RefSeq" id="WP_154326884.1">
    <property type="nucleotide sequence ID" value="NZ_CP045696.1"/>
</dbReference>
<organism evidence="2 3">
    <name type="scientific">Sodaliphilus pleomorphus</name>
    <dbReference type="NCBI Taxonomy" id="2606626"/>
    <lineage>
        <taxon>Bacteria</taxon>
        <taxon>Pseudomonadati</taxon>
        <taxon>Bacteroidota</taxon>
        <taxon>Bacteroidia</taxon>
        <taxon>Bacteroidales</taxon>
        <taxon>Muribaculaceae</taxon>
        <taxon>Sodaliphilus</taxon>
    </lineage>
</organism>